<keyword evidence="2" id="KW-0732">Signal</keyword>
<dbReference type="Proteomes" id="UP001497457">
    <property type="component" value="Chromosome 19rd"/>
</dbReference>
<reference evidence="7" key="1">
    <citation type="submission" date="2024-06" db="EMBL/GenBank/DDBJ databases">
        <authorList>
            <person name="Ryan C."/>
        </authorList>
    </citation>
    <scope>NUCLEOTIDE SEQUENCE [LARGE SCALE GENOMIC DNA]</scope>
</reference>
<dbReference type="InterPro" id="IPR002921">
    <property type="entry name" value="Fungal_lipase-type"/>
</dbReference>
<proteinExistence type="predicted"/>
<dbReference type="EMBL" id="OZ075129">
    <property type="protein sequence ID" value="CAL4963943.1"/>
    <property type="molecule type" value="Genomic_DNA"/>
</dbReference>
<name>A0ABC8ZLI1_9POAL</name>
<dbReference type="Proteomes" id="UP001497457">
    <property type="component" value="Chromosome 20rd"/>
</dbReference>
<feature type="chain" id="PRO_5044721427" evidence="2">
    <location>
        <begin position="22"/>
        <end position="647"/>
    </location>
</feature>
<sequence length="647" mass="71150">MGTATMATAVGAAMVLYFVLSRRLAGEDVSVGGGGGGGAGKRRRGRAARRPTQPPATWIEAVGTLAETLRFTYSETLGKWPIGDLAFGIKYLMRRQGNLHVASVYAGSNCIELKGAEIMEELIVLRRLIDLCFLFSKKPFPVFRELAGFSQQDVLIEEPKAGILKPAHTILRDECTKSFLVLIRGTHSMKDTLTAATGAVVPFHLSLLDEGGVSKLVLGYAHCGMVAAARWIARSVTPCLREAVRQCPDYQIKIVGHSLGGGTAALLTYILREHTEFSSTTCVAFAPASCMTWELAESGKHFVTTIVNGADLVPTVSTASIDDLRSEVTASSWLNDLRDQIQQTRFLNVVYRSATALGTRLQSFSGARERVAGAGAFLRPVSSKTQVVMKQAQSVAQAVARSRSAFSSWSCMGARRRGVGVVTASSKDDTTTETHVKSTVESESFIVDQHGTKTIEELQYTAASVSVHEEADEEEALLSENETSREHAEEEITEGELWYEFEKDLDRQVEVEARTREEEAAAAKEIMEEESAVLKNVEDRQSFSSDSLERQQFYPPGRIMHMVAMPPTDTDPDDPVAADECFVGIYETPRDLYSKIRLSNTMINDHYMPMYKKMMEILIEKFAKDEDNSCTGSTVPRYEGTNDLYTS</sequence>
<evidence type="ECO:0000313" key="5">
    <source>
        <dbReference type="EMBL" id="CAL4963943.1"/>
    </source>
</evidence>
<feature type="compositionally biased region" description="Basic residues" evidence="1">
    <location>
        <begin position="40"/>
        <end position="49"/>
    </location>
</feature>
<dbReference type="AlphaFoldDB" id="A0ABC8ZLI1"/>
<evidence type="ECO:0000259" key="3">
    <source>
        <dbReference type="Pfam" id="PF01764"/>
    </source>
</evidence>
<dbReference type="InterPro" id="IPR029058">
    <property type="entry name" value="AB_hydrolase_fold"/>
</dbReference>
<dbReference type="CDD" id="cd00519">
    <property type="entry name" value="Lipase_3"/>
    <property type="match status" value="1"/>
</dbReference>
<reference evidence="5 7" key="2">
    <citation type="submission" date="2024-10" db="EMBL/GenBank/DDBJ databases">
        <authorList>
            <person name="Ryan C."/>
        </authorList>
    </citation>
    <scope>NUCLEOTIDE SEQUENCE [LARGE SCALE GENOMIC DNA]</scope>
</reference>
<dbReference type="PANTHER" id="PTHR46023">
    <property type="entry name" value="LIPASE CLASS 3 PROTEIN-LIKE"/>
    <property type="match status" value="1"/>
</dbReference>
<dbReference type="SUPFAM" id="SSF53474">
    <property type="entry name" value="alpha/beta-Hydrolases"/>
    <property type="match status" value="1"/>
</dbReference>
<organism evidence="5 7">
    <name type="scientific">Urochloa decumbens</name>
    <dbReference type="NCBI Taxonomy" id="240449"/>
    <lineage>
        <taxon>Eukaryota</taxon>
        <taxon>Viridiplantae</taxon>
        <taxon>Streptophyta</taxon>
        <taxon>Embryophyta</taxon>
        <taxon>Tracheophyta</taxon>
        <taxon>Spermatophyta</taxon>
        <taxon>Magnoliopsida</taxon>
        <taxon>Liliopsida</taxon>
        <taxon>Poales</taxon>
        <taxon>Poaceae</taxon>
        <taxon>PACMAD clade</taxon>
        <taxon>Panicoideae</taxon>
        <taxon>Panicodae</taxon>
        <taxon>Paniceae</taxon>
        <taxon>Melinidinae</taxon>
        <taxon>Urochloa</taxon>
    </lineage>
</organism>
<protein>
    <submittedName>
        <fullName evidence="5">Uncharacterized protein</fullName>
    </submittedName>
</protein>
<dbReference type="Pfam" id="PF03893">
    <property type="entry name" value="Lipase3_N"/>
    <property type="match status" value="1"/>
</dbReference>
<dbReference type="EMBL" id="OZ075130">
    <property type="protein sequence ID" value="CAL4976614.1"/>
    <property type="molecule type" value="Genomic_DNA"/>
</dbReference>
<feature type="signal peptide" evidence="2">
    <location>
        <begin position="1"/>
        <end position="21"/>
    </location>
</feature>
<feature type="domain" description="Fungal lipase-type" evidence="3">
    <location>
        <begin position="181"/>
        <end position="318"/>
    </location>
</feature>
<keyword evidence="7" id="KW-1185">Reference proteome</keyword>
<dbReference type="InterPro" id="IPR005592">
    <property type="entry name" value="Mono/diacylglycerol_lipase_N"/>
</dbReference>
<accession>A0ABC8ZLI1</accession>
<feature type="domain" description="Mono-/di-acylglycerol lipase N-terminal" evidence="4">
    <location>
        <begin position="49"/>
        <end position="120"/>
    </location>
</feature>
<evidence type="ECO:0000259" key="4">
    <source>
        <dbReference type="Pfam" id="PF03893"/>
    </source>
</evidence>
<dbReference type="Gene3D" id="3.40.50.1820">
    <property type="entry name" value="alpha/beta hydrolase"/>
    <property type="match status" value="1"/>
</dbReference>
<evidence type="ECO:0000313" key="7">
    <source>
        <dbReference type="Proteomes" id="UP001497457"/>
    </source>
</evidence>
<evidence type="ECO:0000256" key="2">
    <source>
        <dbReference type="SAM" id="SignalP"/>
    </source>
</evidence>
<dbReference type="Pfam" id="PF01764">
    <property type="entry name" value="Lipase_3"/>
    <property type="match status" value="1"/>
</dbReference>
<feature type="region of interest" description="Disordered" evidence="1">
    <location>
        <begin position="33"/>
        <end position="53"/>
    </location>
</feature>
<evidence type="ECO:0000313" key="6">
    <source>
        <dbReference type="EMBL" id="CAL4976614.1"/>
    </source>
</evidence>
<gene>
    <name evidence="5" type="ORF">URODEC1_LOCUS46388</name>
    <name evidence="6" type="ORF">URODEC1_LOCUS53693</name>
</gene>
<evidence type="ECO:0000256" key="1">
    <source>
        <dbReference type="SAM" id="MobiDB-lite"/>
    </source>
</evidence>
<dbReference type="PANTHER" id="PTHR46023:SF6">
    <property type="entry name" value="LIPASE CLASS 3 FAMILY PROTEIN"/>
    <property type="match status" value="1"/>
</dbReference>